<keyword evidence="3" id="KW-1185">Reference proteome</keyword>
<evidence type="ECO:0000256" key="1">
    <source>
        <dbReference type="SAM" id="MobiDB-lite"/>
    </source>
</evidence>
<evidence type="ECO:0000313" key="3">
    <source>
        <dbReference type="Proteomes" id="UP001153076"/>
    </source>
</evidence>
<feature type="region of interest" description="Disordered" evidence="1">
    <location>
        <begin position="149"/>
        <end position="168"/>
    </location>
</feature>
<proteinExistence type="predicted"/>
<protein>
    <submittedName>
        <fullName evidence="2">Uncharacterized protein</fullName>
    </submittedName>
</protein>
<reference evidence="2" key="1">
    <citation type="submission" date="2022-04" db="EMBL/GenBank/DDBJ databases">
        <title>Carnegiea gigantea Genome sequencing and assembly v2.</title>
        <authorList>
            <person name="Copetti D."/>
            <person name="Sanderson M.J."/>
            <person name="Burquez A."/>
            <person name="Wojciechowski M.F."/>
        </authorList>
    </citation>
    <scope>NUCLEOTIDE SEQUENCE</scope>
    <source>
        <strain evidence="2">SGP5-SGP5p</strain>
        <tissue evidence="2">Aerial part</tissue>
    </source>
</reference>
<accession>A0A9Q1GKG1</accession>
<comment type="caution">
    <text evidence="2">The sequence shown here is derived from an EMBL/GenBank/DDBJ whole genome shotgun (WGS) entry which is preliminary data.</text>
</comment>
<gene>
    <name evidence="2" type="ORF">Cgig2_008569</name>
</gene>
<dbReference type="EMBL" id="JAKOGI010002632">
    <property type="protein sequence ID" value="KAJ8421618.1"/>
    <property type="molecule type" value="Genomic_DNA"/>
</dbReference>
<name>A0A9Q1GKG1_9CARY</name>
<feature type="region of interest" description="Disordered" evidence="1">
    <location>
        <begin position="1"/>
        <end position="65"/>
    </location>
</feature>
<organism evidence="2 3">
    <name type="scientific">Carnegiea gigantea</name>
    <dbReference type="NCBI Taxonomy" id="171969"/>
    <lineage>
        <taxon>Eukaryota</taxon>
        <taxon>Viridiplantae</taxon>
        <taxon>Streptophyta</taxon>
        <taxon>Embryophyta</taxon>
        <taxon>Tracheophyta</taxon>
        <taxon>Spermatophyta</taxon>
        <taxon>Magnoliopsida</taxon>
        <taxon>eudicotyledons</taxon>
        <taxon>Gunneridae</taxon>
        <taxon>Pentapetalae</taxon>
        <taxon>Caryophyllales</taxon>
        <taxon>Cactineae</taxon>
        <taxon>Cactaceae</taxon>
        <taxon>Cactoideae</taxon>
        <taxon>Echinocereeae</taxon>
        <taxon>Carnegiea</taxon>
    </lineage>
</organism>
<dbReference type="Proteomes" id="UP001153076">
    <property type="component" value="Unassembled WGS sequence"/>
</dbReference>
<evidence type="ECO:0000313" key="2">
    <source>
        <dbReference type="EMBL" id="KAJ8421618.1"/>
    </source>
</evidence>
<sequence>MEWDNSDRTGWSGGTSFTGRPGDSYDYSHDSRQQATSTAALEVRSLQGPHQKKGTNLKTQDATLLPTSPPTLPLVVAQPVLVTLQGAPTPFDSNGIILPNPTAMMTNGEGSTNFDILLAMKDDVEEGTDADENVDMFLNLENIKDVKMSMDSSKRKRIEEDEECSSHT</sequence>
<dbReference type="AlphaFoldDB" id="A0A9Q1GKG1"/>